<organism evidence="3 4">
    <name type="scientific">Roseovarius pelagicus</name>
    <dbReference type="NCBI Taxonomy" id="2980108"/>
    <lineage>
        <taxon>Bacteria</taxon>
        <taxon>Pseudomonadati</taxon>
        <taxon>Pseudomonadota</taxon>
        <taxon>Alphaproteobacteria</taxon>
        <taxon>Rhodobacterales</taxon>
        <taxon>Roseobacteraceae</taxon>
        <taxon>Roseovarius</taxon>
    </lineage>
</organism>
<dbReference type="PANTHER" id="PTHR32309:SF31">
    <property type="entry name" value="CAPSULAR EXOPOLYSACCHARIDE FAMILY"/>
    <property type="match status" value="1"/>
</dbReference>
<evidence type="ECO:0000313" key="3">
    <source>
        <dbReference type="EMBL" id="UXX83522.1"/>
    </source>
</evidence>
<proteinExistence type="predicted"/>
<keyword evidence="2" id="KW-0812">Transmembrane</keyword>
<dbReference type="EMBL" id="CP106738">
    <property type="protein sequence ID" value="UXX83522.1"/>
    <property type="molecule type" value="Genomic_DNA"/>
</dbReference>
<feature type="transmembrane region" description="Helical" evidence="2">
    <location>
        <begin position="18"/>
        <end position="37"/>
    </location>
</feature>
<reference evidence="3" key="1">
    <citation type="submission" date="2022-10" db="EMBL/GenBank/DDBJ databases">
        <title>Roseovarius pelagicus sp. nov., isolated from Arctic seawater.</title>
        <authorList>
            <person name="Hong Y.W."/>
            <person name="Hwang C.Y."/>
        </authorList>
    </citation>
    <scope>NUCLEOTIDE SEQUENCE</scope>
    <source>
        <strain evidence="3">HL-MP18</strain>
    </source>
</reference>
<name>A0ABY6DBJ2_9RHOB</name>
<gene>
    <name evidence="3" type="ORF">N7U68_02245</name>
</gene>
<dbReference type="RefSeq" id="WP_165192360.1">
    <property type="nucleotide sequence ID" value="NZ_CP106738.1"/>
</dbReference>
<protein>
    <submittedName>
        <fullName evidence="3">DUF874 domain-containing protein</fullName>
    </submittedName>
</protein>
<keyword evidence="1" id="KW-0175">Coiled coil</keyword>
<keyword evidence="2" id="KW-0472">Membrane</keyword>
<evidence type="ECO:0000256" key="1">
    <source>
        <dbReference type="SAM" id="Coils"/>
    </source>
</evidence>
<feature type="transmembrane region" description="Helical" evidence="2">
    <location>
        <begin position="349"/>
        <end position="368"/>
    </location>
</feature>
<dbReference type="PANTHER" id="PTHR32309">
    <property type="entry name" value="TYROSINE-PROTEIN KINASE"/>
    <property type="match status" value="1"/>
</dbReference>
<feature type="coiled-coil region" evidence="1">
    <location>
        <begin position="182"/>
        <end position="310"/>
    </location>
</feature>
<dbReference type="Proteomes" id="UP001064087">
    <property type="component" value="Chromosome"/>
</dbReference>
<accession>A0ABY6DBJ2</accession>
<keyword evidence="2" id="KW-1133">Transmembrane helix</keyword>
<sequence length="418" mass="46499">MGSIFSIADAIDMVRRRIVTILAVFLIGSIIGFFYALSKPHLYTSSEVLQVQSPTIAADLAPTTIGGSSARRLQLIEQQVMSRGGVMELIEKLGLFTDAQGMSDSEKVALIRQAVKLEGVAAAREGYSDDGTVSLLRITANWPTAAGAQKIAHEFSLRTIALSISTRLEQARETLGFFELQEQAVRAEIATLEADITQFRTENDIVPPGNLEVTQREVESLTEAMLNIDRRMLAVQRRLDTPANSRIEKRQREADLLERQGLEAERALLARTLEALNESLVGTPELDLQLAEYDRQLGELRAQLQQVSARRKEAQVGFQLETQRQSERLTVLEPAPLPDYPFTRARKQIVVLGAAASLLLGIGLAFLLDLRHPVIRSAAQMERDIGLRPVISIPEMKPVRRRKLSSGWLRRALTPKHR</sequence>
<dbReference type="InterPro" id="IPR050445">
    <property type="entry name" value="Bact_polysacc_biosynth/exp"/>
</dbReference>
<evidence type="ECO:0000313" key="4">
    <source>
        <dbReference type="Proteomes" id="UP001064087"/>
    </source>
</evidence>
<keyword evidence="4" id="KW-1185">Reference proteome</keyword>
<evidence type="ECO:0000256" key="2">
    <source>
        <dbReference type="SAM" id="Phobius"/>
    </source>
</evidence>